<evidence type="ECO:0000313" key="2">
    <source>
        <dbReference type="EMBL" id="AKJ65056.1"/>
    </source>
</evidence>
<keyword evidence="2" id="KW-0378">Hydrolase</keyword>
<feature type="chain" id="PRO_5005184194" evidence="1">
    <location>
        <begin position="25"/>
        <end position="387"/>
    </location>
</feature>
<dbReference type="STRING" id="1307763.L21SP4_01819"/>
<dbReference type="GO" id="GO:0016787">
    <property type="term" value="F:hydrolase activity"/>
    <property type="evidence" value="ECO:0007669"/>
    <property type="project" value="UniProtKB-KW"/>
</dbReference>
<dbReference type="RefSeq" id="WP_052882325.1">
    <property type="nucleotide sequence ID" value="NZ_CP010904.1"/>
</dbReference>
<dbReference type="InterPro" id="IPR036278">
    <property type="entry name" value="Sialidase_sf"/>
</dbReference>
<proteinExistence type="predicted"/>
<accession>A0A0G3EF23</accession>
<evidence type="ECO:0000256" key="1">
    <source>
        <dbReference type="SAM" id="SignalP"/>
    </source>
</evidence>
<reference evidence="3" key="1">
    <citation type="submission" date="2015-02" db="EMBL/GenBank/DDBJ databases">
        <title>Description and complete genome sequence of the first cultured representative of the subdivision 5 of the Verrucomicrobia phylum.</title>
        <authorList>
            <person name="Spring S."/>
            <person name="Bunk B."/>
            <person name="Sproer C."/>
            <person name="Klenk H.-P."/>
        </authorList>
    </citation>
    <scope>NUCLEOTIDE SEQUENCE [LARGE SCALE GENOMIC DNA]</scope>
    <source>
        <strain evidence="3">L21-Fru-AB</strain>
    </source>
</reference>
<dbReference type="Proteomes" id="UP000035268">
    <property type="component" value="Chromosome"/>
</dbReference>
<dbReference type="OrthoDB" id="9021327at2"/>
<keyword evidence="1" id="KW-0732">Signal</keyword>
<protein>
    <submittedName>
        <fullName evidence="2">Glycosyl hydrolase</fullName>
    </submittedName>
</protein>
<reference evidence="2 3" key="2">
    <citation type="journal article" date="2016" name="ISME J.">
        <title>Characterization of the first cultured representative of Verrucomicrobia subdivision 5 indicates the proposal of a novel phylum.</title>
        <authorList>
            <person name="Spring S."/>
            <person name="Bunk B."/>
            <person name="Sproer C."/>
            <person name="Schumann P."/>
            <person name="Rohde M."/>
            <person name="Tindall B.J."/>
            <person name="Klenk H.P."/>
        </authorList>
    </citation>
    <scope>NUCLEOTIDE SEQUENCE [LARGE SCALE GENOMIC DNA]</scope>
    <source>
        <strain evidence="2 3">L21-Fru-AB</strain>
    </source>
</reference>
<dbReference type="EMBL" id="CP010904">
    <property type="protein sequence ID" value="AKJ65056.1"/>
    <property type="molecule type" value="Genomic_DNA"/>
</dbReference>
<dbReference type="KEGG" id="vbl:L21SP4_01819"/>
<organism evidence="2 3">
    <name type="scientific">Kiritimatiella glycovorans</name>
    <dbReference type="NCBI Taxonomy" id="1307763"/>
    <lineage>
        <taxon>Bacteria</taxon>
        <taxon>Pseudomonadati</taxon>
        <taxon>Kiritimatiellota</taxon>
        <taxon>Kiritimatiellia</taxon>
        <taxon>Kiritimatiellales</taxon>
        <taxon>Kiritimatiellaceae</taxon>
        <taxon>Kiritimatiella</taxon>
    </lineage>
</organism>
<feature type="signal peptide" evidence="1">
    <location>
        <begin position="1"/>
        <end position="24"/>
    </location>
</feature>
<keyword evidence="3" id="KW-1185">Reference proteome</keyword>
<evidence type="ECO:0000313" key="3">
    <source>
        <dbReference type="Proteomes" id="UP000035268"/>
    </source>
</evidence>
<dbReference type="AlphaFoldDB" id="A0A0G3EF23"/>
<dbReference type="SUPFAM" id="SSF50939">
    <property type="entry name" value="Sialidases"/>
    <property type="match status" value="1"/>
</dbReference>
<sequence precursor="true">MIRFFENRGLLALILVGHLSCVCAGDELFPDVPGTVIHHSPASSGQYIGSPSIALLPDGSYVAAHDFFGSGPDVHDTRIYRSEDRGEHWQHVSTLRQFFSTLFVHRGTLYLIGRDAEAARAVIRKSEDGGRTWTTPVDRRSGILLRGRIHCAPVPVLEHDGRLWRAMECFEDSGTWAERSRAFMMSVPVDANLLNAEHWRCSEMLSYDQKHWKGMGWIEGNAVASPDGEVLNILRVARLQGKAAVIHVSDDGRDARFDPDTDYIRLPGSAKKFTIRFDPHSGRYWSITNHGRWYDRVRTLHPGWVRNRAVLISSPDLKHWTVHETVVQHRDVYRHGFQYWDWQFEGHDIIAVSRTAFDDGMGGAHNYHDANFLTFHRIENFRLCFDR</sequence>
<name>A0A0G3EF23_9BACT</name>
<gene>
    <name evidence="2" type="ORF">L21SP4_01819</name>
</gene>
<dbReference type="Gene3D" id="2.120.10.10">
    <property type="match status" value="1"/>
</dbReference>
<dbReference type="CDD" id="cd15482">
    <property type="entry name" value="Sialidase_non-viral"/>
    <property type="match status" value="1"/>
</dbReference>